<evidence type="ECO:0000256" key="1">
    <source>
        <dbReference type="ARBA" id="ARBA00007879"/>
    </source>
</evidence>
<evidence type="ECO:0000259" key="2">
    <source>
        <dbReference type="PROSITE" id="PS51471"/>
    </source>
</evidence>
<keyword evidence="4" id="KW-1185">Reference proteome</keyword>
<dbReference type="GO" id="GO:0006631">
    <property type="term" value="P:fatty acid metabolic process"/>
    <property type="evidence" value="ECO:0007669"/>
    <property type="project" value="TreeGrafter"/>
</dbReference>
<proteinExistence type="inferred from homology"/>
<dbReference type="Pfam" id="PF13532">
    <property type="entry name" value="2OG-FeII_Oxy_2"/>
    <property type="match status" value="1"/>
</dbReference>
<evidence type="ECO:0000313" key="4">
    <source>
        <dbReference type="Proteomes" id="UP000825729"/>
    </source>
</evidence>
<accession>A0AAV7E7B0</accession>
<dbReference type="SUPFAM" id="SSF51197">
    <property type="entry name" value="Clavaminate synthase-like"/>
    <property type="match status" value="1"/>
</dbReference>
<protein>
    <recommendedName>
        <fullName evidence="2">Fe2OG dioxygenase domain-containing protein</fullName>
    </recommendedName>
</protein>
<comment type="similarity">
    <text evidence="1">Belongs to the alkB family.</text>
</comment>
<dbReference type="Proteomes" id="UP000825729">
    <property type="component" value="Unassembled WGS sequence"/>
</dbReference>
<dbReference type="EMBL" id="JAINDJ010000006">
    <property type="protein sequence ID" value="KAG9444568.1"/>
    <property type="molecule type" value="Genomic_DNA"/>
</dbReference>
<sequence>MEDGKQILRAVFGDSSDSEDETCFSCELYSLRRTREASSWVRIQEINGLWLCRNFLSPERQRSLLSAIESEGWFTEASHNQAMRFGDLPIWAIELSGFIRKAVLEFIGDCNMEERPLTPSILWREPLFNQLIVNVYQPGEGICGHIDLLRFDDGIAIVSLESACVMHFTQVDGGGDCVDENVQKLKEDRPIQKVPVLLSPGTLVLMSGEARYNWKHEINRKQGFQVWDGVELEQEKRTSVTLRKLCQVD</sequence>
<dbReference type="InterPro" id="IPR032870">
    <property type="entry name" value="ALKBH7-like"/>
</dbReference>
<dbReference type="GO" id="GO:0005759">
    <property type="term" value="C:mitochondrial matrix"/>
    <property type="evidence" value="ECO:0007669"/>
    <property type="project" value="TreeGrafter"/>
</dbReference>
<dbReference type="PROSITE" id="PS51471">
    <property type="entry name" value="FE2OG_OXY"/>
    <property type="match status" value="1"/>
</dbReference>
<reference evidence="3 4" key="1">
    <citation type="submission" date="2021-07" db="EMBL/GenBank/DDBJ databases">
        <title>The Aristolochia fimbriata genome: insights into angiosperm evolution, floral development and chemical biosynthesis.</title>
        <authorList>
            <person name="Jiao Y."/>
        </authorList>
    </citation>
    <scope>NUCLEOTIDE SEQUENCE [LARGE SCALE GENOMIC DNA]</scope>
    <source>
        <strain evidence="3">IBCAS-2021</strain>
        <tissue evidence="3">Leaf</tissue>
    </source>
</reference>
<gene>
    <name evidence="3" type="ORF">H6P81_015908</name>
</gene>
<dbReference type="InterPro" id="IPR037151">
    <property type="entry name" value="AlkB-like_sf"/>
</dbReference>
<comment type="caution">
    <text evidence="3">The sequence shown here is derived from an EMBL/GenBank/DDBJ whole genome shotgun (WGS) entry which is preliminary data.</text>
</comment>
<organism evidence="3 4">
    <name type="scientific">Aristolochia fimbriata</name>
    <name type="common">White veined hardy Dutchman's pipe vine</name>
    <dbReference type="NCBI Taxonomy" id="158543"/>
    <lineage>
        <taxon>Eukaryota</taxon>
        <taxon>Viridiplantae</taxon>
        <taxon>Streptophyta</taxon>
        <taxon>Embryophyta</taxon>
        <taxon>Tracheophyta</taxon>
        <taxon>Spermatophyta</taxon>
        <taxon>Magnoliopsida</taxon>
        <taxon>Magnoliidae</taxon>
        <taxon>Piperales</taxon>
        <taxon>Aristolochiaceae</taxon>
        <taxon>Aristolochia</taxon>
    </lineage>
</organism>
<dbReference type="InterPro" id="IPR027450">
    <property type="entry name" value="AlkB-like"/>
</dbReference>
<dbReference type="AlphaFoldDB" id="A0AAV7E7B0"/>
<dbReference type="GO" id="GO:0006974">
    <property type="term" value="P:DNA damage response"/>
    <property type="evidence" value="ECO:0007669"/>
    <property type="project" value="InterPro"/>
</dbReference>
<evidence type="ECO:0000313" key="3">
    <source>
        <dbReference type="EMBL" id="KAG9444568.1"/>
    </source>
</evidence>
<feature type="domain" description="Fe2OG dioxygenase" evidence="2">
    <location>
        <begin position="127"/>
        <end position="246"/>
    </location>
</feature>
<name>A0AAV7E7B0_ARIFI</name>
<dbReference type="InterPro" id="IPR005123">
    <property type="entry name" value="Oxoglu/Fe-dep_dioxygenase_dom"/>
</dbReference>
<dbReference type="PANTHER" id="PTHR21052:SF0">
    <property type="entry name" value="ALPHA-KETOGLUTARATE-DEPENDENT DIOXYGENASE ALKB HOMOLOG 7, MITOCHONDRIAL"/>
    <property type="match status" value="1"/>
</dbReference>
<dbReference type="Gene3D" id="2.60.120.590">
    <property type="entry name" value="Alpha-ketoglutarate-dependent dioxygenase AlkB-like"/>
    <property type="match status" value="1"/>
</dbReference>
<dbReference type="PANTHER" id="PTHR21052">
    <property type="entry name" value="SPERMATOGENESIS ASSOCIATED 11-RELATED"/>
    <property type="match status" value="1"/>
</dbReference>